<organism evidence="1 2">
    <name type="scientific">Pelotalea chapellei</name>
    <dbReference type="NCBI Taxonomy" id="44671"/>
    <lineage>
        <taxon>Bacteria</taxon>
        <taxon>Pseudomonadati</taxon>
        <taxon>Thermodesulfobacteriota</taxon>
        <taxon>Desulfuromonadia</taxon>
        <taxon>Geobacterales</taxon>
        <taxon>Geobacteraceae</taxon>
        <taxon>Pelotalea</taxon>
    </lineage>
</organism>
<proteinExistence type="predicted"/>
<dbReference type="Proteomes" id="UP000784128">
    <property type="component" value="Unassembled WGS sequence"/>
</dbReference>
<reference evidence="1 2" key="1">
    <citation type="submission" date="2021-05" db="EMBL/GenBank/DDBJ databases">
        <title>The draft genome of Geobacter chapellei DSM 13688.</title>
        <authorList>
            <person name="Xu Z."/>
            <person name="Masuda Y."/>
            <person name="Itoh H."/>
            <person name="Senoo K."/>
        </authorList>
    </citation>
    <scope>NUCLEOTIDE SEQUENCE [LARGE SCALE GENOMIC DNA]</scope>
    <source>
        <strain evidence="1 2">DSM 13688</strain>
    </source>
</reference>
<name>A0ABS5U558_9BACT</name>
<sequence length="72" mass="8296">MIDRNNPLIREATSLPPLDKLRLVDYLLESLDMPDTELEKLWAEESSRRWKGYKGGEIGSVSAAEVFEKYKP</sequence>
<protein>
    <submittedName>
        <fullName evidence="1">Addiction module protein</fullName>
    </submittedName>
</protein>
<evidence type="ECO:0000313" key="1">
    <source>
        <dbReference type="EMBL" id="MBT1070780.1"/>
    </source>
</evidence>
<keyword evidence="2" id="KW-1185">Reference proteome</keyword>
<dbReference type="EMBL" id="JAHDYS010000002">
    <property type="protein sequence ID" value="MBT1070780.1"/>
    <property type="molecule type" value="Genomic_DNA"/>
</dbReference>
<evidence type="ECO:0000313" key="2">
    <source>
        <dbReference type="Proteomes" id="UP000784128"/>
    </source>
</evidence>
<dbReference type="InterPro" id="IPR013406">
    <property type="entry name" value="CHP02574_addiction_mod"/>
</dbReference>
<dbReference type="RefSeq" id="WP_214296490.1">
    <property type="nucleotide sequence ID" value="NZ_JAHDYS010000002.1"/>
</dbReference>
<comment type="caution">
    <text evidence="1">The sequence shown here is derived from an EMBL/GenBank/DDBJ whole genome shotgun (WGS) entry which is preliminary data.</text>
</comment>
<dbReference type="Pfam" id="PF09720">
    <property type="entry name" value="Unstab_antitox"/>
    <property type="match status" value="1"/>
</dbReference>
<accession>A0ABS5U558</accession>
<gene>
    <name evidence="1" type="ORF">KJB30_03195</name>
</gene>